<comment type="caution">
    <text evidence="1">The sequence shown here is derived from an EMBL/GenBank/DDBJ whole genome shotgun (WGS) entry which is preliminary data.</text>
</comment>
<protein>
    <submittedName>
        <fullName evidence="1">Uncharacterized protein</fullName>
    </submittedName>
</protein>
<sequence>MPGPWADDKCEASDPYTTKIGGLPDWPFPNISSRSDLLLCHACGNSLCLVAQVYAPVSTNSLKIEERVIYVFSCAMPKCGSSPVSWRAFRVQKSSSVEKSNITCHEVVPQATSPLSVSTVDWREDKWPFDSKEDDDGDEDCIELEELARALSEAAILASRPKKQNKVSHSKAILEPSSVSKTARGVFDDKTPVLPCFYVYLQEEKLSKEVASISSSYTSLSIGECRRGLDDHTKEEKWEEEAYEYDRALNADRIYLKFKKRMDAYPDQCFRYSYGGNPLLATGRAPDAEICRLCGGSRHYEMQLMPALLYFLHGEALDCREYSLENWNWMTVIVYTCSANCSLSDKKYISEEGWIVAEEVVIVQYE</sequence>
<accession>A0ACB7YHV1</accession>
<keyword evidence="2" id="KW-1185">Reference proteome</keyword>
<reference evidence="1 2" key="1">
    <citation type="journal article" date="2021" name="Hortic Res">
        <title>High-quality reference genome and annotation aids understanding of berry development for evergreen blueberry (Vaccinium darrowii).</title>
        <authorList>
            <person name="Yu J."/>
            <person name="Hulse-Kemp A.M."/>
            <person name="Babiker E."/>
            <person name="Staton M."/>
        </authorList>
    </citation>
    <scope>NUCLEOTIDE SEQUENCE [LARGE SCALE GENOMIC DNA]</scope>
    <source>
        <strain evidence="2">cv. NJ 8807/NJ 8810</strain>
        <tissue evidence="1">Young leaf</tissue>
    </source>
</reference>
<evidence type="ECO:0000313" key="1">
    <source>
        <dbReference type="EMBL" id="KAH7853120.1"/>
    </source>
</evidence>
<gene>
    <name evidence="1" type="ORF">Vadar_033475</name>
</gene>
<organism evidence="1 2">
    <name type="scientific">Vaccinium darrowii</name>
    <dbReference type="NCBI Taxonomy" id="229202"/>
    <lineage>
        <taxon>Eukaryota</taxon>
        <taxon>Viridiplantae</taxon>
        <taxon>Streptophyta</taxon>
        <taxon>Embryophyta</taxon>
        <taxon>Tracheophyta</taxon>
        <taxon>Spermatophyta</taxon>
        <taxon>Magnoliopsida</taxon>
        <taxon>eudicotyledons</taxon>
        <taxon>Gunneridae</taxon>
        <taxon>Pentapetalae</taxon>
        <taxon>asterids</taxon>
        <taxon>Ericales</taxon>
        <taxon>Ericaceae</taxon>
        <taxon>Vaccinioideae</taxon>
        <taxon>Vaccinieae</taxon>
        <taxon>Vaccinium</taxon>
    </lineage>
</organism>
<dbReference type="Proteomes" id="UP000828048">
    <property type="component" value="Chromosome 8"/>
</dbReference>
<proteinExistence type="predicted"/>
<name>A0ACB7YHV1_9ERIC</name>
<dbReference type="EMBL" id="CM037158">
    <property type="protein sequence ID" value="KAH7853120.1"/>
    <property type="molecule type" value="Genomic_DNA"/>
</dbReference>
<evidence type="ECO:0000313" key="2">
    <source>
        <dbReference type="Proteomes" id="UP000828048"/>
    </source>
</evidence>